<evidence type="ECO:0000259" key="2">
    <source>
        <dbReference type="PROSITE" id="PS51733"/>
    </source>
</evidence>
<feature type="domain" description="BPL/LPL catalytic" evidence="2">
    <location>
        <begin position="26"/>
        <end position="260"/>
    </location>
</feature>
<accession>A0ABD5UMT8</accession>
<evidence type="ECO:0000256" key="1">
    <source>
        <dbReference type="SAM" id="MobiDB-lite"/>
    </source>
</evidence>
<keyword evidence="3" id="KW-0436">Ligase</keyword>
<evidence type="ECO:0000313" key="4">
    <source>
        <dbReference type="Proteomes" id="UP001596333"/>
    </source>
</evidence>
<reference evidence="3 4" key="1">
    <citation type="journal article" date="2019" name="Int. J. Syst. Evol. Microbiol.">
        <title>The Global Catalogue of Microorganisms (GCM) 10K type strain sequencing project: providing services to taxonomists for standard genome sequencing and annotation.</title>
        <authorList>
            <consortium name="The Broad Institute Genomics Platform"/>
            <consortium name="The Broad Institute Genome Sequencing Center for Infectious Disease"/>
            <person name="Wu L."/>
            <person name="Ma J."/>
        </authorList>
    </citation>
    <scope>NUCLEOTIDE SEQUENCE [LARGE SCALE GENOMIC DNA]</scope>
    <source>
        <strain evidence="3 4">Y73</strain>
    </source>
</reference>
<dbReference type="InterPro" id="IPR004143">
    <property type="entry name" value="BPL_LPL_catalytic"/>
</dbReference>
<dbReference type="InterPro" id="IPR045864">
    <property type="entry name" value="aa-tRNA-synth_II/BPL/LPL"/>
</dbReference>
<dbReference type="GO" id="GO:0016874">
    <property type="term" value="F:ligase activity"/>
    <property type="evidence" value="ECO:0007669"/>
    <property type="project" value="UniProtKB-KW"/>
</dbReference>
<name>A0ABD5UMT8_9EURY</name>
<evidence type="ECO:0000313" key="3">
    <source>
        <dbReference type="EMBL" id="MFC6890626.1"/>
    </source>
</evidence>
<dbReference type="Pfam" id="PF21948">
    <property type="entry name" value="LplA-B_cat"/>
    <property type="match status" value="1"/>
</dbReference>
<protein>
    <submittedName>
        <fullName evidence="3">Lipoate--protein ligase family protein</fullName>
    </submittedName>
</protein>
<dbReference type="SUPFAM" id="SSF55681">
    <property type="entry name" value="Class II aaRS and biotin synthetases"/>
    <property type="match status" value="2"/>
</dbReference>
<keyword evidence="4" id="KW-1185">Reference proteome</keyword>
<organism evidence="3 4">
    <name type="scientific">Halorubrum trueperi</name>
    <dbReference type="NCBI Taxonomy" id="2004704"/>
    <lineage>
        <taxon>Archaea</taxon>
        <taxon>Methanobacteriati</taxon>
        <taxon>Methanobacteriota</taxon>
        <taxon>Stenosarchaea group</taxon>
        <taxon>Halobacteria</taxon>
        <taxon>Halobacteriales</taxon>
        <taxon>Haloferacaceae</taxon>
        <taxon>Halorubrum</taxon>
    </lineage>
</organism>
<feature type="compositionally biased region" description="Basic and acidic residues" evidence="1">
    <location>
        <begin position="114"/>
        <end position="127"/>
    </location>
</feature>
<gene>
    <name evidence="3" type="ORF">ACFQEY_16685</name>
</gene>
<dbReference type="PROSITE" id="PS51733">
    <property type="entry name" value="BPL_LPL_CATALYTIC"/>
    <property type="match status" value="1"/>
</dbReference>
<proteinExistence type="predicted"/>
<dbReference type="EMBL" id="JBHSXI010000023">
    <property type="protein sequence ID" value="MFC6890626.1"/>
    <property type="molecule type" value="Genomic_DNA"/>
</dbReference>
<dbReference type="Proteomes" id="UP001596333">
    <property type="component" value="Unassembled WGS sequence"/>
</dbReference>
<dbReference type="Gene3D" id="3.30.930.10">
    <property type="entry name" value="Bira Bifunctional Protein, Domain 2"/>
    <property type="match status" value="2"/>
</dbReference>
<feature type="region of interest" description="Disordered" evidence="1">
    <location>
        <begin position="114"/>
        <end position="133"/>
    </location>
</feature>
<sequence length="271" mass="27898">MRVVRGPASDPASDRERTAELLAAAADGTPGIRTWTPPRQVAFGRRDAGEDGFERAKSLATERGYRPVERDVGGRAVAYPGNTIAFAHAIPLDDNFGGDDIDRDGEGVDCAGEGVDRGVGDAERGVDGRSAPGSIEGRYERATVAVVDALEALGADVARGEPPGSFCPGNHSIRVAGGGKLSGIAQRVRSDVALVAGCLVVTRADASEFAAVTESVYGALGVPFDPSTVGCVADAGGPTDPKRVARAIENAFVTGPWGDGDRRVVRIGADD</sequence>
<dbReference type="AlphaFoldDB" id="A0ABD5UMT8"/>
<comment type="caution">
    <text evidence="3">The sequence shown here is derived from an EMBL/GenBank/DDBJ whole genome shotgun (WGS) entry which is preliminary data.</text>
</comment>
<dbReference type="RefSeq" id="WP_379770783.1">
    <property type="nucleotide sequence ID" value="NZ_JBHSXI010000023.1"/>
</dbReference>